<dbReference type="Proteomes" id="UP000177006">
    <property type="component" value="Unassembled WGS sequence"/>
</dbReference>
<dbReference type="PIRSF" id="PIRSF006092">
    <property type="entry name" value="GreA_GreB"/>
    <property type="match status" value="1"/>
</dbReference>
<keyword evidence="8" id="KW-0175">Coiled coil</keyword>
<feature type="coiled-coil region" evidence="8">
    <location>
        <begin position="17"/>
        <end position="74"/>
    </location>
</feature>
<dbReference type="InterPro" id="IPR036953">
    <property type="entry name" value="GreA/GreB_C_sf"/>
</dbReference>
<evidence type="ECO:0000313" key="13">
    <source>
        <dbReference type="Proteomes" id="UP000177006"/>
    </source>
</evidence>
<protein>
    <recommendedName>
        <fullName evidence="2 8">Transcription elongation factor GreA</fullName>
    </recommendedName>
    <alternativeName>
        <fullName evidence="7 8">Transcript cleavage factor GreA</fullName>
    </alternativeName>
</protein>
<dbReference type="PROSITE" id="PS00830">
    <property type="entry name" value="GREAB_2"/>
    <property type="match status" value="1"/>
</dbReference>
<dbReference type="InterPro" id="IPR023459">
    <property type="entry name" value="Tscrpt_elong_fac_GreA/B_fam"/>
</dbReference>
<evidence type="ECO:0000259" key="10">
    <source>
        <dbReference type="Pfam" id="PF01272"/>
    </source>
</evidence>
<evidence type="ECO:0000256" key="4">
    <source>
        <dbReference type="ARBA" id="ARBA00023125"/>
    </source>
</evidence>
<dbReference type="GO" id="GO:0003746">
    <property type="term" value="F:translation elongation factor activity"/>
    <property type="evidence" value="ECO:0007669"/>
    <property type="project" value="UniProtKB-KW"/>
</dbReference>
<dbReference type="SUPFAM" id="SSF54534">
    <property type="entry name" value="FKBP-like"/>
    <property type="match status" value="1"/>
</dbReference>
<dbReference type="SUPFAM" id="SSF46557">
    <property type="entry name" value="GreA transcript cleavage protein, N-terminal domain"/>
    <property type="match status" value="1"/>
</dbReference>
<dbReference type="PANTHER" id="PTHR30437:SF4">
    <property type="entry name" value="TRANSCRIPTION ELONGATION FACTOR GREA"/>
    <property type="match status" value="1"/>
</dbReference>
<dbReference type="InterPro" id="IPR006359">
    <property type="entry name" value="Tscrpt_elong_fac_GreA"/>
</dbReference>
<dbReference type="GO" id="GO:0006354">
    <property type="term" value="P:DNA-templated transcription elongation"/>
    <property type="evidence" value="ECO:0007669"/>
    <property type="project" value="TreeGrafter"/>
</dbReference>
<keyword evidence="12" id="KW-0648">Protein biosynthesis</keyword>
<sequence>MNNQLANKTVFLTKNGLNDLQKELDSLREKKKPALIQRVARARGFGDLSENTEYSTAREELAFVEGRIDELEDLMAKVKVIQAKNGKTKNKVVALGCKVTVHVNGQEHTYEVVGEWEADPLQKRISHSSPLGRALLGKKVGDIVEIEAPAGRIVYRIKKIH</sequence>
<dbReference type="NCBIfam" id="NF001263">
    <property type="entry name" value="PRK00226.1-4"/>
    <property type="match status" value="1"/>
</dbReference>
<keyword evidence="3 8" id="KW-0805">Transcription regulation</keyword>
<dbReference type="AlphaFoldDB" id="A0A1F5E931"/>
<dbReference type="Gene3D" id="1.10.287.180">
    <property type="entry name" value="Transcription elongation factor, GreA/GreB, N-terminal domain"/>
    <property type="match status" value="1"/>
</dbReference>
<comment type="caution">
    <text evidence="12">The sequence shown here is derived from an EMBL/GenBank/DDBJ whole genome shotgun (WGS) entry which is preliminary data.</text>
</comment>
<dbReference type="Pfam" id="PF01272">
    <property type="entry name" value="GreA_GreB"/>
    <property type="match status" value="1"/>
</dbReference>
<dbReference type="GO" id="GO:0032784">
    <property type="term" value="P:regulation of DNA-templated transcription elongation"/>
    <property type="evidence" value="ECO:0007669"/>
    <property type="project" value="UniProtKB-UniRule"/>
</dbReference>
<keyword evidence="12" id="KW-0251">Elongation factor</keyword>
<dbReference type="FunFam" id="3.10.50.30:FF:000001">
    <property type="entry name" value="Transcription elongation factor GreA"/>
    <property type="match status" value="1"/>
</dbReference>
<proteinExistence type="inferred from homology"/>
<evidence type="ECO:0000256" key="5">
    <source>
        <dbReference type="ARBA" id="ARBA00023163"/>
    </source>
</evidence>
<evidence type="ECO:0000256" key="1">
    <source>
        <dbReference type="ARBA" id="ARBA00008213"/>
    </source>
</evidence>
<evidence type="ECO:0000256" key="8">
    <source>
        <dbReference type="HAMAP-Rule" id="MF_00105"/>
    </source>
</evidence>
<dbReference type="InterPro" id="IPR018151">
    <property type="entry name" value="TF_GreA/GreB_CS"/>
</dbReference>
<dbReference type="Gene3D" id="3.10.50.30">
    <property type="entry name" value="Transcription elongation factor, GreA/GreB, C-terminal domain"/>
    <property type="match status" value="1"/>
</dbReference>
<dbReference type="GO" id="GO:0003677">
    <property type="term" value="F:DNA binding"/>
    <property type="evidence" value="ECO:0007669"/>
    <property type="project" value="UniProtKB-UniRule"/>
</dbReference>
<accession>A0A1F5E931</accession>
<evidence type="ECO:0000256" key="9">
    <source>
        <dbReference type="RuleBase" id="RU000556"/>
    </source>
</evidence>
<gene>
    <name evidence="8" type="primary">greA</name>
    <name evidence="12" type="ORF">A2160_03485</name>
</gene>
<evidence type="ECO:0000256" key="6">
    <source>
        <dbReference type="ARBA" id="ARBA00024916"/>
    </source>
</evidence>
<dbReference type="Pfam" id="PF03449">
    <property type="entry name" value="GreA_GreB_N"/>
    <property type="match status" value="1"/>
</dbReference>
<name>A0A1F5E931_9BACT</name>
<evidence type="ECO:0000256" key="2">
    <source>
        <dbReference type="ARBA" id="ARBA00013729"/>
    </source>
</evidence>
<dbReference type="GO" id="GO:0070063">
    <property type="term" value="F:RNA polymerase binding"/>
    <property type="evidence" value="ECO:0007669"/>
    <property type="project" value="InterPro"/>
</dbReference>
<dbReference type="EMBL" id="MEZK01000005">
    <property type="protein sequence ID" value="OGD63764.1"/>
    <property type="molecule type" value="Genomic_DNA"/>
</dbReference>
<dbReference type="InterPro" id="IPR036805">
    <property type="entry name" value="Tscrpt_elong_fac_GreA/B_N_sf"/>
</dbReference>
<organism evidence="12 13">
    <name type="scientific">Candidatus Beckwithbacteria bacterium RBG_13_42_9</name>
    <dbReference type="NCBI Taxonomy" id="1797457"/>
    <lineage>
        <taxon>Bacteria</taxon>
        <taxon>Candidatus Beckwithiibacteriota</taxon>
    </lineage>
</organism>
<feature type="domain" description="Transcription elongation factor GreA/GreB N-terminal" evidence="11">
    <location>
        <begin position="11"/>
        <end position="80"/>
    </location>
</feature>
<comment type="function">
    <text evidence="6 8 9">Necessary for efficient RNA polymerase transcription elongation past template-encoded arresting sites. The arresting sites in DNA have the property of trapping a certain fraction of elongating RNA polymerases that pass through, resulting in locked ternary complexes. Cleavage of the nascent transcript by cleavage factors such as GreA or GreB allows the resumption of elongation from the new 3'terminus. GreA releases sequences of 2 to 3 nucleotides.</text>
</comment>
<reference evidence="12 13" key="1">
    <citation type="journal article" date="2016" name="Nat. Commun.">
        <title>Thousands of microbial genomes shed light on interconnected biogeochemical processes in an aquifer system.</title>
        <authorList>
            <person name="Anantharaman K."/>
            <person name="Brown C.T."/>
            <person name="Hug L.A."/>
            <person name="Sharon I."/>
            <person name="Castelle C.J."/>
            <person name="Probst A.J."/>
            <person name="Thomas B.C."/>
            <person name="Singh A."/>
            <person name="Wilkins M.J."/>
            <person name="Karaoz U."/>
            <person name="Brodie E.L."/>
            <person name="Williams K.H."/>
            <person name="Hubbard S.S."/>
            <person name="Banfield J.F."/>
        </authorList>
    </citation>
    <scope>NUCLEOTIDE SEQUENCE [LARGE SCALE GENOMIC DNA]</scope>
</reference>
<feature type="domain" description="Transcription elongation factor GreA/GreB C-terminal" evidence="10">
    <location>
        <begin position="90"/>
        <end position="161"/>
    </location>
</feature>
<evidence type="ECO:0000256" key="7">
    <source>
        <dbReference type="ARBA" id="ARBA00030776"/>
    </source>
</evidence>
<dbReference type="InterPro" id="IPR028624">
    <property type="entry name" value="Tscrpt_elong_fac_GreA/B"/>
</dbReference>
<dbReference type="HAMAP" id="MF_00105">
    <property type="entry name" value="GreA_GreB"/>
    <property type="match status" value="1"/>
</dbReference>
<dbReference type="NCBIfam" id="TIGR01462">
    <property type="entry name" value="greA"/>
    <property type="match status" value="1"/>
</dbReference>
<keyword evidence="4 8" id="KW-0238">DNA-binding</keyword>
<dbReference type="InterPro" id="IPR022691">
    <property type="entry name" value="Tscrpt_elong_fac_GreA/B_N"/>
</dbReference>
<comment type="similarity">
    <text evidence="1 8 9">Belongs to the GreA/GreB family.</text>
</comment>
<dbReference type="PANTHER" id="PTHR30437">
    <property type="entry name" value="TRANSCRIPTION ELONGATION FACTOR GREA"/>
    <property type="match status" value="1"/>
</dbReference>
<dbReference type="InterPro" id="IPR001437">
    <property type="entry name" value="Tscrpt_elong_fac_GreA/B_C"/>
</dbReference>
<evidence type="ECO:0000313" key="12">
    <source>
        <dbReference type="EMBL" id="OGD63764.1"/>
    </source>
</evidence>
<dbReference type="FunFam" id="1.10.287.180:FF:000001">
    <property type="entry name" value="Transcription elongation factor GreA"/>
    <property type="match status" value="1"/>
</dbReference>
<evidence type="ECO:0000256" key="3">
    <source>
        <dbReference type="ARBA" id="ARBA00023015"/>
    </source>
</evidence>
<evidence type="ECO:0000259" key="11">
    <source>
        <dbReference type="Pfam" id="PF03449"/>
    </source>
</evidence>
<keyword evidence="5 8" id="KW-0804">Transcription</keyword>
<dbReference type="STRING" id="1797457.A2160_03485"/>